<evidence type="ECO:0000313" key="1">
    <source>
        <dbReference type="EMBL" id="GMG83634.1"/>
    </source>
</evidence>
<proteinExistence type="predicted"/>
<comment type="caution">
    <text evidence="1">The sequence shown here is derived from an EMBL/GenBank/DDBJ whole genome shotgun (WGS) entry which is preliminary data.</text>
</comment>
<sequence length="133" mass="14014">MSPDPHSGDSPEDRLQALIAEGGRLLGEERQAIFAGRLEGLADIAAGKLALLAELDAAIAGAPDDPALRAALDRLVREGRRNERVLQAARAGIAAARRRLAAIEATRRGDVAYEHDGSRIVSRDDAAGKSSRA</sequence>
<reference evidence="1 2" key="1">
    <citation type="submission" date="2023-04" db="EMBL/GenBank/DDBJ databases">
        <title>Marinoamorphus aggregata gen. nov., sp. Nov., isolate from tissue of brittle star Ophioplocus japonicus.</title>
        <authorList>
            <person name="Kawano K."/>
            <person name="Sawayama S."/>
            <person name="Nakagawa S."/>
        </authorList>
    </citation>
    <scope>NUCLEOTIDE SEQUENCE [LARGE SCALE GENOMIC DNA]</scope>
    <source>
        <strain evidence="1 2">NKW23</strain>
    </source>
</reference>
<dbReference type="EMBL" id="BSYI01000022">
    <property type="protein sequence ID" value="GMG83634.1"/>
    <property type="molecule type" value="Genomic_DNA"/>
</dbReference>
<dbReference type="RefSeq" id="WP_285672428.1">
    <property type="nucleotide sequence ID" value="NZ_BSYI01000022.1"/>
</dbReference>
<accession>A0ABQ6LMU7</accession>
<evidence type="ECO:0000313" key="2">
    <source>
        <dbReference type="Proteomes" id="UP001239909"/>
    </source>
</evidence>
<protein>
    <recommendedName>
        <fullName evidence="3">Flagellar biosynthesis protein FlgN</fullName>
    </recommendedName>
</protein>
<gene>
    <name evidence="1" type="ORF">LNKW23_28470</name>
</gene>
<dbReference type="Proteomes" id="UP001239909">
    <property type="component" value="Unassembled WGS sequence"/>
</dbReference>
<evidence type="ECO:0008006" key="3">
    <source>
        <dbReference type="Google" id="ProtNLM"/>
    </source>
</evidence>
<name>A0ABQ6LMU7_9RHOB</name>
<organism evidence="1 2">
    <name type="scientific">Paralimibaculum aggregatum</name>
    <dbReference type="NCBI Taxonomy" id="3036245"/>
    <lineage>
        <taxon>Bacteria</taxon>
        <taxon>Pseudomonadati</taxon>
        <taxon>Pseudomonadota</taxon>
        <taxon>Alphaproteobacteria</taxon>
        <taxon>Rhodobacterales</taxon>
        <taxon>Paracoccaceae</taxon>
        <taxon>Paralimibaculum</taxon>
    </lineage>
</organism>
<keyword evidence="2" id="KW-1185">Reference proteome</keyword>